<dbReference type="InterPro" id="IPR001461">
    <property type="entry name" value="Aspartic_peptidase_A1"/>
</dbReference>
<evidence type="ECO:0000313" key="7">
    <source>
        <dbReference type="EMBL" id="CAI4217356.1"/>
    </source>
</evidence>
<feature type="domain" description="Peptidase A1" evidence="6">
    <location>
        <begin position="229"/>
        <end position="292"/>
    </location>
</feature>
<dbReference type="InterPro" id="IPR033121">
    <property type="entry name" value="PEPTIDASE_A1"/>
</dbReference>
<sequence>MFSCAWVLVMVLEMVQTTAAAAWGGKVVVHAKPPGRIDGLAGYVYAHRKWDSRVESELEEEESRERKRWRQEFAEKLEAKSHFDDSFFTANVSLGTPEQTFPLIIDTGSGDFGRHSGFRRRPPRHRQPHPEPPAPRAVVQAANRTSANIAASGVTGVLGLARTVEANIRGPHLPGTRERLTEALPGSGRFVSIDLRAADVDGDGDSDSSNGGSGEEGSAPGVRVGGGKGTRVTGASFNAVVDTGTTLMFIPAVAASAYWAEVSGARFEPAVDAWIFPCSETPRLPDITVEVGPAHDDDDGDGDDDDPDDTNDDDDDDDIFKAVVPGRYLDYGEIDSDGILAGGGGSGNGEGGPTGWEVAMCYGACSPRRG</sequence>
<protein>
    <recommendedName>
        <fullName evidence="6">Peptidase A1 domain-containing protein</fullName>
    </recommendedName>
</protein>
<evidence type="ECO:0000256" key="3">
    <source>
        <dbReference type="RuleBase" id="RU000454"/>
    </source>
</evidence>
<keyword evidence="3" id="KW-0378">Hydrolase</keyword>
<feature type="signal peptide" evidence="5">
    <location>
        <begin position="1"/>
        <end position="20"/>
    </location>
</feature>
<keyword evidence="5" id="KW-0732">Signal</keyword>
<dbReference type="PANTHER" id="PTHR47966">
    <property type="entry name" value="BETA-SITE APP-CLEAVING ENZYME, ISOFORM A-RELATED"/>
    <property type="match status" value="1"/>
</dbReference>
<reference evidence="7" key="1">
    <citation type="submission" date="2022-11" db="EMBL/GenBank/DDBJ databases">
        <authorList>
            <person name="Scott C."/>
            <person name="Bruce N."/>
        </authorList>
    </citation>
    <scope>NUCLEOTIDE SEQUENCE</scope>
</reference>
<evidence type="ECO:0000256" key="5">
    <source>
        <dbReference type="SAM" id="SignalP"/>
    </source>
</evidence>
<keyword evidence="3" id="KW-0645">Protease</keyword>
<dbReference type="PROSITE" id="PS00141">
    <property type="entry name" value="ASP_PROTEASE"/>
    <property type="match status" value="1"/>
</dbReference>
<dbReference type="OrthoDB" id="2747330at2759"/>
<accession>A0A9P1H7I5</accession>
<evidence type="ECO:0000256" key="4">
    <source>
        <dbReference type="SAM" id="MobiDB-lite"/>
    </source>
</evidence>
<feature type="region of interest" description="Disordered" evidence="4">
    <location>
        <begin position="198"/>
        <end position="229"/>
    </location>
</feature>
<dbReference type="PRINTS" id="PR00792">
    <property type="entry name" value="PEPSIN"/>
</dbReference>
<keyword evidence="8" id="KW-1185">Reference proteome</keyword>
<keyword evidence="2 3" id="KW-0064">Aspartyl protease</keyword>
<dbReference type="Proteomes" id="UP000838763">
    <property type="component" value="Unassembled WGS sequence"/>
</dbReference>
<proteinExistence type="inferred from homology"/>
<evidence type="ECO:0000256" key="1">
    <source>
        <dbReference type="ARBA" id="ARBA00007447"/>
    </source>
</evidence>
<feature type="compositionally biased region" description="Acidic residues" evidence="4">
    <location>
        <begin position="296"/>
        <end position="318"/>
    </location>
</feature>
<evidence type="ECO:0000256" key="2">
    <source>
        <dbReference type="ARBA" id="ARBA00022750"/>
    </source>
</evidence>
<name>A0A9P1H7I5_9PEZI</name>
<dbReference type="InterPro" id="IPR021109">
    <property type="entry name" value="Peptidase_aspartic_dom_sf"/>
</dbReference>
<dbReference type="InterPro" id="IPR001969">
    <property type="entry name" value="Aspartic_peptidase_AS"/>
</dbReference>
<dbReference type="GO" id="GO:0004190">
    <property type="term" value="F:aspartic-type endopeptidase activity"/>
    <property type="evidence" value="ECO:0007669"/>
    <property type="project" value="UniProtKB-KW"/>
</dbReference>
<dbReference type="SUPFAM" id="SSF50630">
    <property type="entry name" value="Acid proteases"/>
    <property type="match status" value="1"/>
</dbReference>
<organism evidence="7 8">
    <name type="scientific">Parascedosporium putredinis</name>
    <dbReference type="NCBI Taxonomy" id="1442378"/>
    <lineage>
        <taxon>Eukaryota</taxon>
        <taxon>Fungi</taxon>
        <taxon>Dikarya</taxon>
        <taxon>Ascomycota</taxon>
        <taxon>Pezizomycotina</taxon>
        <taxon>Sordariomycetes</taxon>
        <taxon>Hypocreomycetidae</taxon>
        <taxon>Microascales</taxon>
        <taxon>Microascaceae</taxon>
        <taxon>Parascedosporium</taxon>
    </lineage>
</organism>
<feature type="region of interest" description="Disordered" evidence="4">
    <location>
        <begin position="108"/>
        <end position="137"/>
    </location>
</feature>
<feature type="chain" id="PRO_5040240424" description="Peptidase A1 domain-containing protein" evidence="5">
    <location>
        <begin position="21"/>
        <end position="370"/>
    </location>
</feature>
<feature type="region of interest" description="Disordered" evidence="4">
    <location>
        <begin position="285"/>
        <end position="319"/>
    </location>
</feature>
<feature type="compositionally biased region" description="Basic residues" evidence="4">
    <location>
        <begin position="116"/>
        <end position="127"/>
    </location>
</feature>
<dbReference type="GO" id="GO:0006508">
    <property type="term" value="P:proteolysis"/>
    <property type="evidence" value="ECO:0007669"/>
    <property type="project" value="UniProtKB-KW"/>
</dbReference>
<gene>
    <name evidence="7" type="ORF">PPNO1_LOCUS6969</name>
</gene>
<dbReference type="Gene3D" id="2.40.70.10">
    <property type="entry name" value="Acid Proteases"/>
    <property type="match status" value="2"/>
</dbReference>
<dbReference type="AlphaFoldDB" id="A0A9P1H7I5"/>
<evidence type="ECO:0000259" key="6">
    <source>
        <dbReference type="Pfam" id="PF00026"/>
    </source>
</evidence>
<dbReference type="EMBL" id="CALLCH030000016">
    <property type="protein sequence ID" value="CAI4217356.1"/>
    <property type="molecule type" value="Genomic_DNA"/>
</dbReference>
<comment type="similarity">
    <text evidence="1 3">Belongs to the peptidase A1 family.</text>
</comment>
<dbReference type="PANTHER" id="PTHR47966:SF51">
    <property type="entry name" value="BETA-SITE APP-CLEAVING ENZYME, ISOFORM A-RELATED"/>
    <property type="match status" value="1"/>
</dbReference>
<evidence type="ECO:0000313" key="8">
    <source>
        <dbReference type="Proteomes" id="UP000838763"/>
    </source>
</evidence>
<comment type="caution">
    <text evidence="7">The sequence shown here is derived from an EMBL/GenBank/DDBJ whole genome shotgun (WGS) entry which is preliminary data.</text>
</comment>
<dbReference type="Pfam" id="PF00026">
    <property type="entry name" value="Asp"/>
    <property type="match status" value="1"/>
</dbReference>